<feature type="compositionally biased region" description="Acidic residues" evidence="1">
    <location>
        <begin position="32"/>
        <end position="45"/>
    </location>
</feature>
<name>A0ABR1U515_9PEZI</name>
<comment type="caution">
    <text evidence="2">The sequence shown here is derived from an EMBL/GenBank/DDBJ whole genome shotgun (WGS) entry which is preliminary data.</text>
</comment>
<reference evidence="2 3" key="1">
    <citation type="submission" date="2023-01" db="EMBL/GenBank/DDBJ databases">
        <title>Analysis of 21 Apiospora genomes using comparative genomics revels a genus with tremendous synthesis potential of carbohydrate active enzymes and secondary metabolites.</title>
        <authorList>
            <person name="Sorensen T."/>
        </authorList>
    </citation>
    <scope>NUCLEOTIDE SEQUENCE [LARGE SCALE GENOMIC DNA]</scope>
    <source>
        <strain evidence="2 3">CBS 83171</strain>
    </source>
</reference>
<sequence>MTTRYLRKKLFRASASGSSQKAPSIRRPREVEYDDDDDDNDDDNDLASSIFHGPGSERLEQQLPGTPDARPRTRFSPIGCDAWAYPSAGGVVYGLFTAVQLKQMRLSNLEEADRPFEDGEGDDDDDDAGAVTDEDRLSLLLLRHGARWWPSWSFYCRHRDSVQRGVPYGFHFPPSVHTAYTAPEANLFGKVKGRRGEVWVLKGSEDVRALESRPAEGGAFLRPALPGLPEDWYARVNMATTPGERCKVFKRFDATYYQTLEECEDIPKTLEDGIQKGKEYEALLRRMEDRDYVHRWVKYGSTEWPVRAYSLRPLS</sequence>
<organism evidence="2 3">
    <name type="scientific">Apiospora saccharicola</name>
    <dbReference type="NCBI Taxonomy" id="335842"/>
    <lineage>
        <taxon>Eukaryota</taxon>
        <taxon>Fungi</taxon>
        <taxon>Dikarya</taxon>
        <taxon>Ascomycota</taxon>
        <taxon>Pezizomycotina</taxon>
        <taxon>Sordariomycetes</taxon>
        <taxon>Xylariomycetidae</taxon>
        <taxon>Amphisphaeriales</taxon>
        <taxon>Apiosporaceae</taxon>
        <taxon>Apiospora</taxon>
    </lineage>
</organism>
<accession>A0ABR1U515</accession>
<proteinExistence type="predicted"/>
<dbReference type="Proteomes" id="UP001446871">
    <property type="component" value="Unassembled WGS sequence"/>
</dbReference>
<gene>
    <name evidence="2" type="ORF">PG996_012572</name>
</gene>
<evidence type="ECO:0000256" key="1">
    <source>
        <dbReference type="SAM" id="MobiDB-lite"/>
    </source>
</evidence>
<evidence type="ECO:0000313" key="3">
    <source>
        <dbReference type="Proteomes" id="UP001446871"/>
    </source>
</evidence>
<keyword evidence="3" id="KW-1185">Reference proteome</keyword>
<feature type="region of interest" description="Disordered" evidence="1">
    <location>
        <begin position="11"/>
        <end position="72"/>
    </location>
</feature>
<evidence type="ECO:0000313" key="2">
    <source>
        <dbReference type="EMBL" id="KAK8053271.1"/>
    </source>
</evidence>
<dbReference type="EMBL" id="JAQQWM010000008">
    <property type="protein sequence ID" value="KAK8053271.1"/>
    <property type="molecule type" value="Genomic_DNA"/>
</dbReference>
<protein>
    <submittedName>
        <fullName evidence="2">Uncharacterized protein</fullName>
    </submittedName>
</protein>